<evidence type="ECO:0000256" key="1">
    <source>
        <dbReference type="SAM" id="MobiDB-lite"/>
    </source>
</evidence>
<evidence type="ECO:0000256" key="2">
    <source>
        <dbReference type="SAM" id="SignalP"/>
    </source>
</evidence>
<feature type="compositionally biased region" description="Polar residues" evidence="1">
    <location>
        <begin position="142"/>
        <end position="152"/>
    </location>
</feature>
<reference evidence="3" key="2">
    <citation type="submission" date="2025-08" db="UniProtKB">
        <authorList>
            <consortium name="Ensembl"/>
        </authorList>
    </citation>
    <scope>IDENTIFICATION</scope>
</reference>
<name>A0A7N9CHP9_MACFA</name>
<feature type="signal peptide" evidence="2">
    <location>
        <begin position="1"/>
        <end position="20"/>
    </location>
</feature>
<evidence type="ECO:0008006" key="5">
    <source>
        <dbReference type="Google" id="ProtNLM"/>
    </source>
</evidence>
<reference evidence="3" key="3">
    <citation type="submission" date="2025-09" db="UniProtKB">
        <authorList>
            <consortium name="Ensembl"/>
        </authorList>
    </citation>
    <scope>IDENTIFICATION</scope>
</reference>
<accession>A0A7N9CHP9</accession>
<feature type="region of interest" description="Disordered" evidence="1">
    <location>
        <begin position="128"/>
        <end position="152"/>
    </location>
</feature>
<protein>
    <recommendedName>
        <fullName evidence="5">Secreted protein</fullName>
    </recommendedName>
</protein>
<evidence type="ECO:0000313" key="3">
    <source>
        <dbReference type="Ensembl" id="ENSMFAP00000050038.1"/>
    </source>
</evidence>
<evidence type="ECO:0000313" key="4">
    <source>
        <dbReference type="Proteomes" id="UP000233100"/>
    </source>
</evidence>
<sequence length="152" mass="16549">MISTHCSLLLLGLSYFPASASQVAGIIGVRQCTRLIFVFLVEMGFHHVGQAGLELLISTDLPASVSRSAGMTGMSHCAQPVTSSFEHVPRWFQVGQHLIGQCRSHDAAHGMGQRSSLHSWWKELQSHSAKRGDEGRVEERGNNSLHLSSSAK</sequence>
<feature type="chain" id="PRO_5030521784" description="Secreted protein" evidence="2">
    <location>
        <begin position="21"/>
        <end position="152"/>
    </location>
</feature>
<keyword evidence="4" id="KW-1185">Reference proteome</keyword>
<dbReference type="PANTHER" id="PTHR12138:SF152">
    <property type="entry name" value="C2H2-TYPE DOMAIN-CONTAINING PROTEIN"/>
    <property type="match status" value="1"/>
</dbReference>
<dbReference type="Proteomes" id="UP000233100">
    <property type="component" value="Chromosome 17"/>
</dbReference>
<feature type="compositionally biased region" description="Basic and acidic residues" evidence="1">
    <location>
        <begin position="128"/>
        <end position="141"/>
    </location>
</feature>
<proteinExistence type="predicted"/>
<dbReference type="AlphaFoldDB" id="A0A7N9CHP9"/>
<organism evidence="3 4">
    <name type="scientific">Macaca fascicularis</name>
    <name type="common">Crab-eating macaque</name>
    <name type="synonym">Cynomolgus monkey</name>
    <dbReference type="NCBI Taxonomy" id="9541"/>
    <lineage>
        <taxon>Eukaryota</taxon>
        <taxon>Metazoa</taxon>
        <taxon>Chordata</taxon>
        <taxon>Craniata</taxon>
        <taxon>Vertebrata</taxon>
        <taxon>Euteleostomi</taxon>
        <taxon>Mammalia</taxon>
        <taxon>Eutheria</taxon>
        <taxon>Euarchontoglires</taxon>
        <taxon>Primates</taxon>
        <taxon>Haplorrhini</taxon>
        <taxon>Catarrhini</taxon>
        <taxon>Cercopithecidae</taxon>
        <taxon>Cercopithecinae</taxon>
        <taxon>Macaca</taxon>
    </lineage>
</organism>
<dbReference type="Ensembl" id="ENSMFAT00000097204.1">
    <property type="protein sequence ID" value="ENSMFAP00000050038.1"/>
    <property type="gene ID" value="ENSMFAG00000058567.1"/>
</dbReference>
<dbReference type="PRINTS" id="PR02045">
    <property type="entry name" value="F138DOMAIN"/>
</dbReference>
<reference evidence="3 4" key="1">
    <citation type="submission" date="2013-03" db="EMBL/GenBank/DDBJ databases">
        <authorList>
            <person name="Warren W."/>
            <person name="Wilson R.K."/>
        </authorList>
    </citation>
    <scope>NUCLEOTIDE SEQUENCE</scope>
</reference>
<keyword evidence="2" id="KW-0732">Signal</keyword>
<dbReference type="PANTHER" id="PTHR12138">
    <property type="entry name" value="PRIMATE-EXPANDED PROTEIN FAMILY"/>
    <property type="match status" value="1"/>
</dbReference>
<dbReference type="GeneTree" id="ENSGT01150000286943"/>